<gene>
    <name evidence="2" type="ORF">K491DRAFT_474263</name>
</gene>
<accession>A0A6A6T2S6</accession>
<keyword evidence="3" id="KW-1185">Reference proteome</keyword>
<feature type="signal peptide" evidence="1">
    <location>
        <begin position="1"/>
        <end position="19"/>
    </location>
</feature>
<feature type="chain" id="PRO_5025396422" evidence="1">
    <location>
        <begin position="20"/>
        <end position="133"/>
    </location>
</feature>
<proteinExistence type="predicted"/>
<reference evidence="2" key="1">
    <citation type="journal article" date="2020" name="Stud. Mycol.">
        <title>101 Dothideomycetes genomes: a test case for predicting lifestyles and emergence of pathogens.</title>
        <authorList>
            <person name="Haridas S."/>
            <person name="Albert R."/>
            <person name="Binder M."/>
            <person name="Bloem J."/>
            <person name="Labutti K."/>
            <person name="Salamov A."/>
            <person name="Andreopoulos B."/>
            <person name="Baker S."/>
            <person name="Barry K."/>
            <person name="Bills G."/>
            <person name="Bluhm B."/>
            <person name="Cannon C."/>
            <person name="Castanera R."/>
            <person name="Culley D."/>
            <person name="Daum C."/>
            <person name="Ezra D."/>
            <person name="Gonzalez J."/>
            <person name="Henrissat B."/>
            <person name="Kuo A."/>
            <person name="Liang C."/>
            <person name="Lipzen A."/>
            <person name="Lutzoni F."/>
            <person name="Magnuson J."/>
            <person name="Mondo S."/>
            <person name="Nolan M."/>
            <person name="Ohm R."/>
            <person name="Pangilinan J."/>
            <person name="Park H.-J."/>
            <person name="Ramirez L."/>
            <person name="Alfaro M."/>
            <person name="Sun H."/>
            <person name="Tritt A."/>
            <person name="Yoshinaga Y."/>
            <person name="Zwiers L.-H."/>
            <person name="Turgeon B."/>
            <person name="Goodwin S."/>
            <person name="Spatafora J."/>
            <person name="Crous P."/>
            <person name="Grigoriev I."/>
        </authorList>
    </citation>
    <scope>NUCLEOTIDE SEQUENCE</scope>
    <source>
        <strain evidence="2">CBS 122681</strain>
    </source>
</reference>
<dbReference type="AlphaFoldDB" id="A0A6A6T2S6"/>
<dbReference type="EMBL" id="MU004365">
    <property type="protein sequence ID" value="KAF2654379.1"/>
    <property type="molecule type" value="Genomic_DNA"/>
</dbReference>
<evidence type="ECO:0000313" key="2">
    <source>
        <dbReference type="EMBL" id="KAF2654379.1"/>
    </source>
</evidence>
<evidence type="ECO:0000313" key="3">
    <source>
        <dbReference type="Proteomes" id="UP000799324"/>
    </source>
</evidence>
<keyword evidence="1" id="KW-0732">Signal</keyword>
<evidence type="ECO:0000256" key="1">
    <source>
        <dbReference type="SAM" id="SignalP"/>
    </source>
</evidence>
<organism evidence="2 3">
    <name type="scientific">Lophiostoma macrostomum CBS 122681</name>
    <dbReference type="NCBI Taxonomy" id="1314788"/>
    <lineage>
        <taxon>Eukaryota</taxon>
        <taxon>Fungi</taxon>
        <taxon>Dikarya</taxon>
        <taxon>Ascomycota</taxon>
        <taxon>Pezizomycotina</taxon>
        <taxon>Dothideomycetes</taxon>
        <taxon>Pleosporomycetidae</taxon>
        <taxon>Pleosporales</taxon>
        <taxon>Lophiostomataceae</taxon>
        <taxon>Lophiostoma</taxon>
    </lineage>
</organism>
<name>A0A6A6T2S6_9PLEO</name>
<protein>
    <submittedName>
        <fullName evidence="2">Uncharacterized protein</fullName>
    </submittedName>
</protein>
<sequence>MRLLFSCGFAVITTAASDASWFGPERRRRRLFPMLVALRDPEKSRGLMECRERCEAVAQYLLGRHSIPHYILDPHTFGKMLAESRLEAGYTKRGRNADFGHIRGFPRLQPSKRCSAVRARSDTEDGLAGLTAM</sequence>
<dbReference type="Proteomes" id="UP000799324">
    <property type="component" value="Unassembled WGS sequence"/>
</dbReference>